<proteinExistence type="predicted"/>
<evidence type="ECO:0000256" key="1">
    <source>
        <dbReference type="SAM" id="MobiDB-lite"/>
    </source>
</evidence>
<accession>A0AAE0NH18</accession>
<evidence type="ECO:0000313" key="3">
    <source>
        <dbReference type="Proteomes" id="UP001285441"/>
    </source>
</evidence>
<name>A0AAE0NH18_9PEZI</name>
<organism evidence="2 3">
    <name type="scientific">Podospora didyma</name>
    <dbReference type="NCBI Taxonomy" id="330526"/>
    <lineage>
        <taxon>Eukaryota</taxon>
        <taxon>Fungi</taxon>
        <taxon>Dikarya</taxon>
        <taxon>Ascomycota</taxon>
        <taxon>Pezizomycotina</taxon>
        <taxon>Sordariomycetes</taxon>
        <taxon>Sordariomycetidae</taxon>
        <taxon>Sordariales</taxon>
        <taxon>Podosporaceae</taxon>
        <taxon>Podospora</taxon>
    </lineage>
</organism>
<protein>
    <submittedName>
        <fullName evidence="2">Uncharacterized protein</fullName>
    </submittedName>
</protein>
<dbReference type="PANTHER" id="PTHR42090:SF1">
    <property type="match status" value="1"/>
</dbReference>
<reference evidence="2" key="1">
    <citation type="journal article" date="2023" name="Mol. Phylogenet. Evol.">
        <title>Genome-scale phylogeny and comparative genomics of the fungal order Sordariales.</title>
        <authorList>
            <person name="Hensen N."/>
            <person name="Bonometti L."/>
            <person name="Westerberg I."/>
            <person name="Brannstrom I.O."/>
            <person name="Guillou S."/>
            <person name="Cros-Aarteil S."/>
            <person name="Calhoun S."/>
            <person name="Haridas S."/>
            <person name="Kuo A."/>
            <person name="Mondo S."/>
            <person name="Pangilinan J."/>
            <person name="Riley R."/>
            <person name="LaButti K."/>
            <person name="Andreopoulos B."/>
            <person name="Lipzen A."/>
            <person name="Chen C."/>
            <person name="Yan M."/>
            <person name="Daum C."/>
            <person name="Ng V."/>
            <person name="Clum A."/>
            <person name="Steindorff A."/>
            <person name="Ohm R.A."/>
            <person name="Martin F."/>
            <person name="Silar P."/>
            <person name="Natvig D.O."/>
            <person name="Lalanne C."/>
            <person name="Gautier V."/>
            <person name="Ament-Velasquez S.L."/>
            <person name="Kruys A."/>
            <person name="Hutchinson M.I."/>
            <person name="Powell A.J."/>
            <person name="Barry K."/>
            <person name="Miller A.N."/>
            <person name="Grigoriev I.V."/>
            <person name="Debuchy R."/>
            <person name="Gladieux P."/>
            <person name="Hiltunen Thoren M."/>
            <person name="Johannesson H."/>
        </authorList>
    </citation>
    <scope>NUCLEOTIDE SEQUENCE</scope>
    <source>
        <strain evidence="2">CBS 232.78</strain>
    </source>
</reference>
<dbReference type="PANTHER" id="PTHR42090">
    <property type="match status" value="1"/>
</dbReference>
<feature type="compositionally biased region" description="Basic and acidic residues" evidence="1">
    <location>
        <begin position="120"/>
        <end position="133"/>
    </location>
</feature>
<evidence type="ECO:0000313" key="2">
    <source>
        <dbReference type="EMBL" id="KAK3381341.1"/>
    </source>
</evidence>
<reference evidence="2" key="2">
    <citation type="submission" date="2023-06" db="EMBL/GenBank/DDBJ databases">
        <authorList>
            <consortium name="Lawrence Berkeley National Laboratory"/>
            <person name="Haridas S."/>
            <person name="Hensen N."/>
            <person name="Bonometti L."/>
            <person name="Westerberg I."/>
            <person name="Brannstrom I.O."/>
            <person name="Guillou S."/>
            <person name="Cros-Aarteil S."/>
            <person name="Calhoun S."/>
            <person name="Kuo A."/>
            <person name="Mondo S."/>
            <person name="Pangilinan J."/>
            <person name="Riley R."/>
            <person name="LaButti K."/>
            <person name="Andreopoulos B."/>
            <person name="Lipzen A."/>
            <person name="Chen C."/>
            <person name="Yanf M."/>
            <person name="Daum C."/>
            <person name="Ng V."/>
            <person name="Clum A."/>
            <person name="Steindorff A."/>
            <person name="Ohm R."/>
            <person name="Martin F."/>
            <person name="Silar P."/>
            <person name="Natvig D."/>
            <person name="Lalanne C."/>
            <person name="Gautier V."/>
            <person name="Ament-velasquez S.L."/>
            <person name="Kruys A."/>
            <person name="Hutchinson M.I."/>
            <person name="Powell A.J."/>
            <person name="Barry K."/>
            <person name="Miller A.N."/>
            <person name="Grigoriev I.V."/>
            <person name="Debuchy R."/>
            <person name="Gladieux P."/>
            <person name="Thoren M.H."/>
            <person name="Johannesson H."/>
        </authorList>
    </citation>
    <scope>NUCLEOTIDE SEQUENCE</scope>
    <source>
        <strain evidence="2">CBS 232.78</strain>
    </source>
</reference>
<feature type="compositionally biased region" description="Basic residues" evidence="1">
    <location>
        <begin position="142"/>
        <end position="151"/>
    </location>
</feature>
<gene>
    <name evidence="2" type="ORF">B0H63DRAFT_200805</name>
</gene>
<sequence length="151" mass="16046">MASSARMLLLRGATTARTTLFSPSSLSRLAIANPIRQYHRTTALSSPYKDDQDRQSLNPRPSEGTKSGSDDEVAQHKDAAFNPDITSPEAEAESVAKDGHSSVLDASGAYQNFSKPPKGSKSDGKKDASEKRGPSSKTGQTKTKKHGSVSP</sequence>
<keyword evidence="3" id="KW-1185">Reference proteome</keyword>
<dbReference type="Proteomes" id="UP001285441">
    <property type="component" value="Unassembled WGS sequence"/>
</dbReference>
<feature type="region of interest" description="Disordered" evidence="1">
    <location>
        <begin position="41"/>
        <end position="151"/>
    </location>
</feature>
<feature type="compositionally biased region" description="Polar residues" evidence="1">
    <location>
        <begin position="55"/>
        <end position="67"/>
    </location>
</feature>
<dbReference type="AlphaFoldDB" id="A0AAE0NH18"/>
<comment type="caution">
    <text evidence="2">The sequence shown here is derived from an EMBL/GenBank/DDBJ whole genome shotgun (WGS) entry which is preliminary data.</text>
</comment>
<dbReference type="EMBL" id="JAULSW010000005">
    <property type="protein sequence ID" value="KAK3381341.1"/>
    <property type="molecule type" value="Genomic_DNA"/>
</dbReference>